<dbReference type="EMBL" id="JACVVK020000067">
    <property type="protein sequence ID" value="KAK7496413.1"/>
    <property type="molecule type" value="Genomic_DNA"/>
</dbReference>
<proteinExistence type="predicted"/>
<accession>A0ABD0LB40</accession>
<comment type="caution">
    <text evidence="1">The sequence shown here is derived from an EMBL/GenBank/DDBJ whole genome shotgun (WGS) entry which is preliminary data.</text>
</comment>
<evidence type="ECO:0000313" key="2">
    <source>
        <dbReference type="Proteomes" id="UP001519460"/>
    </source>
</evidence>
<dbReference type="AlphaFoldDB" id="A0ABD0LB40"/>
<gene>
    <name evidence="1" type="ORF">BaRGS_00012335</name>
</gene>
<reference evidence="1 2" key="1">
    <citation type="journal article" date="2023" name="Sci. Data">
        <title>Genome assembly of the Korean intertidal mud-creeper Batillaria attramentaria.</title>
        <authorList>
            <person name="Patra A.K."/>
            <person name="Ho P.T."/>
            <person name="Jun S."/>
            <person name="Lee S.J."/>
            <person name="Kim Y."/>
            <person name="Won Y.J."/>
        </authorList>
    </citation>
    <scope>NUCLEOTIDE SEQUENCE [LARGE SCALE GENOMIC DNA]</scope>
    <source>
        <strain evidence="1">Wonlab-2016</strain>
    </source>
</reference>
<evidence type="ECO:0000313" key="1">
    <source>
        <dbReference type="EMBL" id="KAK7496413.1"/>
    </source>
</evidence>
<protein>
    <submittedName>
        <fullName evidence="1">Uncharacterized protein</fullName>
    </submittedName>
</protein>
<name>A0ABD0LB40_9CAEN</name>
<organism evidence="1 2">
    <name type="scientific">Batillaria attramentaria</name>
    <dbReference type="NCBI Taxonomy" id="370345"/>
    <lineage>
        <taxon>Eukaryota</taxon>
        <taxon>Metazoa</taxon>
        <taxon>Spiralia</taxon>
        <taxon>Lophotrochozoa</taxon>
        <taxon>Mollusca</taxon>
        <taxon>Gastropoda</taxon>
        <taxon>Caenogastropoda</taxon>
        <taxon>Sorbeoconcha</taxon>
        <taxon>Cerithioidea</taxon>
        <taxon>Batillariidae</taxon>
        <taxon>Batillaria</taxon>
    </lineage>
</organism>
<dbReference type="Proteomes" id="UP001519460">
    <property type="component" value="Unassembled WGS sequence"/>
</dbReference>
<sequence length="112" mass="12520">MLGIYVGTGGANAYVGTSVNVTCSVGVLRSAFDHRDPLSKQFVFADFTYFKLSRLVDGKPPEVLAHLERPRPPHEIETPHHFQRWWGDYCVSPCALRHFFGRLCSSAQAPVT</sequence>
<keyword evidence="2" id="KW-1185">Reference proteome</keyword>